<reference evidence="2 3" key="1">
    <citation type="journal article" date="2016" name="Genome Biol. Evol.">
        <title>Draft genome sequence of an aflatoxigenic Aspergillus species, A. bombycis.</title>
        <authorList>
            <person name="Moore G.G."/>
            <person name="Mack B.M."/>
            <person name="Beltz S.B."/>
            <person name="Gilbert M.K."/>
        </authorList>
    </citation>
    <scope>NUCLEOTIDE SEQUENCE [LARGE SCALE GENOMIC DNA]</scope>
    <source>
        <strain evidence="3">NRRL 26010</strain>
    </source>
</reference>
<dbReference type="STRING" id="109264.A0A1F7ZN71"/>
<dbReference type="Gene3D" id="3.40.50.1000">
    <property type="entry name" value="HAD superfamily/HAD-like"/>
    <property type="match status" value="1"/>
</dbReference>
<dbReference type="InterPro" id="IPR051540">
    <property type="entry name" value="S-2-haloacid_dehalogenase"/>
</dbReference>
<dbReference type="RefSeq" id="XP_022384456.1">
    <property type="nucleotide sequence ID" value="XM_022538155.1"/>
</dbReference>
<keyword evidence="1" id="KW-0378">Hydrolase</keyword>
<dbReference type="GeneID" id="34454417"/>
<dbReference type="InterPro" id="IPR006439">
    <property type="entry name" value="HAD-SF_hydro_IA"/>
</dbReference>
<dbReference type="Proteomes" id="UP000179179">
    <property type="component" value="Unassembled WGS sequence"/>
</dbReference>
<protein>
    <submittedName>
        <fullName evidence="2">Haloacid dehalogenase</fullName>
    </submittedName>
</protein>
<proteinExistence type="predicted"/>
<keyword evidence="3" id="KW-1185">Reference proteome</keyword>
<gene>
    <name evidence="2" type="ORF">ABOM_011027</name>
</gene>
<sequence length="266" mass="30243">MSRDDPPSMIFFDVLGTVVEWRHCIANELSATARRALQSQVRDLSADLRACISDMSTSSWREIAEEWHRSYMNFGNTYDTSKPFITVDEHNRLSLESILTKWLVRDLFNEEDLQDLTLAWHRLDSYSDSVPGLSLLGTKFVTSTLSNGNVKLLEDLQEHNSLPFKHITSAEHLGAYKPSPEAYYGAARRFGLRNSQCCLVAAHLEDLQAAKNCGFQTIYVERDSEEAWDSRDVARAREERFVDHWVEVGGSGLIEVARYLGIESGF</sequence>
<dbReference type="OrthoDB" id="40579at2759"/>
<accession>A0A1F7ZN71</accession>
<dbReference type="InterPro" id="IPR023198">
    <property type="entry name" value="PGP-like_dom2"/>
</dbReference>
<dbReference type="PRINTS" id="PR00413">
    <property type="entry name" value="HADHALOGNASE"/>
</dbReference>
<dbReference type="SFLD" id="SFLDG01129">
    <property type="entry name" value="C1.5:_HAD__Beta-PGM__Phosphata"/>
    <property type="match status" value="1"/>
</dbReference>
<comment type="caution">
    <text evidence="2">The sequence shown here is derived from an EMBL/GenBank/DDBJ whole genome shotgun (WGS) entry which is preliminary data.</text>
</comment>
<name>A0A1F7ZN71_9EURO</name>
<dbReference type="NCBIfam" id="TIGR01493">
    <property type="entry name" value="HAD-SF-IA-v2"/>
    <property type="match status" value="1"/>
</dbReference>
<evidence type="ECO:0000313" key="3">
    <source>
        <dbReference type="Proteomes" id="UP000179179"/>
    </source>
</evidence>
<dbReference type="Gene3D" id="1.10.150.240">
    <property type="entry name" value="Putative phosphatase, domain 2"/>
    <property type="match status" value="1"/>
</dbReference>
<dbReference type="SFLD" id="SFLDS00003">
    <property type="entry name" value="Haloacid_Dehalogenase"/>
    <property type="match status" value="1"/>
</dbReference>
<dbReference type="PANTHER" id="PTHR43316:SF3">
    <property type="entry name" value="HALOACID DEHALOGENASE, TYPE II (AFU_ORTHOLOGUE AFUA_2G07750)-RELATED"/>
    <property type="match status" value="1"/>
</dbReference>
<dbReference type="SUPFAM" id="SSF56784">
    <property type="entry name" value="HAD-like"/>
    <property type="match status" value="1"/>
</dbReference>
<dbReference type="InterPro" id="IPR036412">
    <property type="entry name" value="HAD-like_sf"/>
</dbReference>
<organism evidence="2 3">
    <name type="scientific">Aspergillus bombycis</name>
    <dbReference type="NCBI Taxonomy" id="109264"/>
    <lineage>
        <taxon>Eukaryota</taxon>
        <taxon>Fungi</taxon>
        <taxon>Dikarya</taxon>
        <taxon>Ascomycota</taxon>
        <taxon>Pezizomycotina</taxon>
        <taxon>Eurotiomycetes</taxon>
        <taxon>Eurotiomycetidae</taxon>
        <taxon>Eurotiales</taxon>
        <taxon>Aspergillaceae</taxon>
        <taxon>Aspergillus</taxon>
    </lineage>
</organism>
<evidence type="ECO:0000256" key="1">
    <source>
        <dbReference type="ARBA" id="ARBA00022801"/>
    </source>
</evidence>
<evidence type="ECO:0000313" key="2">
    <source>
        <dbReference type="EMBL" id="OGM40739.1"/>
    </source>
</evidence>
<dbReference type="Pfam" id="PF00702">
    <property type="entry name" value="Hydrolase"/>
    <property type="match status" value="1"/>
</dbReference>
<dbReference type="PANTHER" id="PTHR43316">
    <property type="entry name" value="HYDROLASE, HALOACID DELAHOGENASE-RELATED"/>
    <property type="match status" value="1"/>
</dbReference>
<dbReference type="GO" id="GO:0016791">
    <property type="term" value="F:phosphatase activity"/>
    <property type="evidence" value="ECO:0007669"/>
    <property type="project" value="UniProtKB-ARBA"/>
</dbReference>
<dbReference type="InterPro" id="IPR023214">
    <property type="entry name" value="HAD_sf"/>
</dbReference>
<dbReference type="AlphaFoldDB" id="A0A1F7ZN71"/>
<dbReference type="EMBL" id="LYCR01000133">
    <property type="protein sequence ID" value="OGM40739.1"/>
    <property type="molecule type" value="Genomic_DNA"/>
</dbReference>